<dbReference type="SUPFAM" id="SSF53474">
    <property type="entry name" value="alpha/beta-Hydrolases"/>
    <property type="match status" value="1"/>
</dbReference>
<dbReference type="EMBL" id="JABBWD010000340">
    <property type="protein sequence ID" value="KAG1761537.1"/>
    <property type="molecule type" value="Genomic_DNA"/>
</dbReference>
<name>A0A9P6ZEX6_9AGAM</name>
<proteinExistence type="predicted"/>
<protein>
    <recommendedName>
        <fullName evidence="2">AB hydrolase-1 domain-containing protein</fullName>
    </recommendedName>
</protein>
<dbReference type="PANTHER" id="PTHR43722:SF1">
    <property type="entry name" value="PROLINE IMINOPEPTIDASE"/>
    <property type="match status" value="1"/>
</dbReference>
<dbReference type="Pfam" id="PF03142">
    <property type="entry name" value="Chitin_synth_2"/>
    <property type="match status" value="1"/>
</dbReference>
<dbReference type="GO" id="GO:0004177">
    <property type="term" value="F:aminopeptidase activity"/>
    <property type="evidence" value="ECO:0007669"/>
    <property type="project" value="UniProtKB-EC"/>
</dbReference>
<comment type="caution">
    <text evidence="3">The sequence shown here is derived from an EMBL/GenBank/DDBJ whole genome shotgun (WGS) entry which is preliminary data.</text>
</comment>
<evidence type="ECO:0000313" key="4">
    <source>
        <dbReference type="Proteomes" id="UP000714275"/>
    </source>
</evidence>
<dbReference type="InterPro" id="IPR005944">
    <property type="entry name" value="Pro_iminopeptidase"/>
</dbReference>
<feature type="region of interest" description="Disordered" evidence="1">
    <location>
        <begin position="1"/>
        <end position="42"/>
    </location>
</feature>
<dbReference type="Pfam" id="PF00561">
    <property type="entry name" value="Abhydrolase_1"/>
    <property type="match status" value="1"/>
</dbReference>
<feature type="compositionally biased region" description="Low complexity" evidence="1">
    <location>
        <begin position="1"/>
        <end position="11"/>
    </location>
</feature>
<dbReference type="GO" id="GO:0006508">
    <property type="term" value="P:proteolysis"/>
    <property type="evidence" value="ECO:0007669"/>
    <property type="project" value="InterPro"/>
</dbReference>
<sequence length="345" mass="38742">MNNNINNANGNRGAGGQNYEIPRHLNNINNTNGNRGAGGQNYEMPRHLLQHTPRPREVVFRMTEMHLEIMYITWAAARRRVRQLIYQPELPFPPYPVPPVWPDEVRAMMILWITRERRMFEMEMAVFEYILGVRGGAAHCDSSVGSANDRTTPHIVLDIFGVDPKLDPEPLLFKSISEGSKQLNYGKVYLGLYEFEGHVVPLVNLDLTTLPAPLAIIAVQEMLSERISRIGIGSEILNLARAQTQRNISFEVLRQKLDVTKWHVFGGSWGSTLSLAYPQTHLDRVKSLVLCSKSAILFKQNLHAKTKFATNATNPASPPIGRAPSQAIYGTFTCTTVSLFCFVVS</sequence>
<gene>
    <name evidence="3" type="ORF">EV702DRAFT_1052957</name>
</gene>
<reference evidence="3" key="1">
    <citation type="journal article" date="2020" name="New Phytol.">
        <title>Comparative genomics reveals dynamic genome evolution in host specialist ectomycorrhizal fungi.</title>
        <authorList>
            <person name="Lofgren L.A."/>
            <person name="Nguyen N.H."/>
            <person name="Vilgalys R."/>
            <person name="Ruytinx J."/>
            <person name="Liao H.L."/>
            <person name="Branco S."/>
            <person name="Kuo A."/>
            <person name="LaButti K."/>
            <person name="Lipzen A."/>
            <person name="Andreopoulos W."/>
            <person name="Pangilinan J."/>
            <person name="Riley R."/>
            <person name="Hundley H."/>
            <person name="Na H."/>
            <person name="Barry K."/>
            <person name="Grigoriev I.V."/>
            <person name="Stajich J.E."/>
            <person name="Kennedy P.G."/>
        </authorList>
    </citation>
    <scope>NUCLEOTIDE SEQUENCE</scope>
    <source>
        <strain evidence="3">DOB743</strain>
    </source>
</reference>
<dbReference type="Gene3D" id="3.40.50.1820">
    <property type="entry name" value="alpha/beta hydrolase"/>
    <property type="match status" value="1"/>
</dbReference>
<keyword evidence="4" id="KW-1185">Reference proteome</keyword>
<dbReference type="InterPro" id="IPR000073">
    <property type="entry name" value="AB_hydrolase_1"/>
</dbReference>
<accession>A0A9P6ZEX6</accession>
<evidence type="ECO:0000259" key="2">
    <source>
        <dbReference type="Pfam" id="PF00561"/>
    </source>
</evidence>
<feature type="domain" description="AB hydrolase-1" evidence="2">
    <location>
        <begin position="250"/>
        <end position="293"/>
    </location>
</feature>
<dbReference type="Proteomes" id="UP000714275">
    <property type="component" value="Unassembled WGS sequence"/>
</dbReference>
<dbReference type="InterPro" id="IPR029058">
    <property type="entry name" value="AB_hydrolase_fold"/>
</dbReference>
<dbReference type="PANTHER" id="PTHR43722">
    <property type="entry name" value="PROLINE IMINOPEPTIDASE"/>
    <property type="match status" value="1"/>
</dbReference>
<dbReference type="GO" id="GO:0005737">
    <property type="term" value="C:cytoplasm"/>
    <property type="evidence" value="ECO:0007669"/>
    <property type="project" value="InterPro"/>
</dbReference>
<organism evidence="3 4">
    <name type="scientific">Suillus placidus</name>
    <dbReference type="NCBI Taxonomy" id="48579"/>
    <lineage>
        <taxon>Eukaryota</taxon>
        <taxon>Fungi</taxon>
        <taxon>Dikarya</taxon>
        <taxon>Basidiomycota</taxon>
        <taxon>Agaricomycotina</taxon>
        <taxon>Agaricomycetes</taxon>
        <taxon>Agaricomycetidae</taxon>
        <taxon>Boletales</taxon>
        <taxon>Suillineae</taxon>
        <taxon>Suillaceae</taxon>
        <taxon>Suillus</taxon>
    </lineage>
</organism>
<evidence type="ECO:0000313" key="3">
    <source>
        <dbReference type="EMBL" id="KAG1761537.1"/>
    </source>
</evidence>
<evidence type="ECO:0000256" key="1">
    <source>
        <dbReference type="SAM" id="MobiDB-lite"/>
    </source>
</evidence>
<dbReference type="OrthoDB" id="2688753at2759"/>
<dbReference type="AlphaFoldDB" id="A0A9P6ZEX6"/>